<reference evidence="1" key="1">
    <citation type="submission" date="2018-04" db="EMBL/GenBank/DDBJ databases">
        <title>Whole genome sequencing of Hypsizygus marmoreus.</title>
        <authorList>
            <person name="Choi I.-G."/>
            <person name="Min B."/>
            <person name="Kim J.-G."/>
            <person name="Kim S."/>
            <person name="Oh Y.-L."/>
            <person name="Kong W.-S."/>
            <person name="Park H."/>
            <person name="Jeong J."/>
            <person name="Song E.-S."/>
        </authorList>
    </citation>
    <scope>NUCLEOTIDE SEQUENCE [LARGE SCALE GENOMIC DNA]</scope>
    <source>
        <strain evidence="1">51987-8</strain>
    </source>
</reference>
<protein>
    <submittedName>
        <fullName evidence="1">Uncharacterized protein</fullName>
    </submittedName>
</protein>
<evidence type="ECO:0000313" key="1">
    <source>
        <dbReference type="EMBL" id="RDB27037.1"/>
    </source>
</evidence>
<proteinExistence type="predicted"/>
<name>A0A369K2R6_HYPMA</name>
<keyword evidence="2" id="KW-1185">Reference proteome</keyword>
<gene>
    <name evidence="1" type="ORF">Hypma_005100</name>
</gene>
<dbReference type="InParanoid" id="A0A369K2R6"/>
<accession>A0A369K2R6</accession>
<dbReference type="EMBL" id="LUEZ02000021">
    <property type="protein sequence ID" value="RDB27037.1"/>
    <property type="molecule type" value="Genomic_DNA"/>
</dbReference>
<dbReference type="Proteomes" id="UP000076154">
    <property type="component" value="Unassembled WGS sequence"/>
</dbReference>
<organism evidence="1 2">
    <name type="scientific">Hypsizygus marmoreus</name>
    <name type="common">White beech mushroom</name>
    <name type="synonym">Agaricus marmoreus</name>
    <dbReference type="NCBI Taxonomy" id="39966"/>
    <lineage>
        <taxon>Eukaryota</taxon>
        <taxon>Fungi</taxon>
        <taxon>Dikarya</taxon>
        <taxon>Basidiomycota</taxon>
        <taxon>Agaricomycotina</taxon>
        <taxon>Agaricomycetes</taxon>
        <taxon>Agaricomycetidae</taxon>
        <taxon>Agaricales</taxon>
        <taxon>Tricholomatineae</taxon>
        <taxon>Lyophyllaceae</taxon>
        <taxon>Hypsizygus</taxon>
    </lineage>
</organism>
<dbReference type="STRING" id="39966.A0A369K2R6"/>
<evidence type="ECO:0000313" key="2">
    <source>
        <dbReference type="Proteomes" id="UP000076154"/>
    </source>
</evidence>
<dbReference type="AlphaFoldDB" id="A0A369K2R6"/>
<sequence length="242" mass="26653">MPLSVFVTEVERILRGIPPLDPRARTLQTASGTRDVADAELGYETAARLNAIVVYPMLVEQLEGAALGLANSIKVDTSNPMHREWVSQIDPQVTYDCLGPVINSEGDSSSWFRKVYSRPALSIASTCMAGGVKFPRDMSRSNFPFIATSHGGKKKPIPDDLLYRSFVAPQSLAEAPTSEVILCMEYKTKMALTRDTLANLLQERRLTSDGELLAIPYGWPRNDVVISKETKIITQASARCSF</sequence>
<comment type="caution">
    <text evidence="1">The sequence shown here is derived from an EMBL/GenBank/DDBJ whole genome shotgun (WGS) entry which is preliminary data.</text>
</comment>